<reference evidence="2" key="1">
    <citation type="submission" date="2021-03" db="EMBL/GenBank/DDBJ databases">
        <authorList>
            <person name="Bekaert M."/>
        </authorList>
    </citation>
    <scope>NUCLEOTIDE SEQUENCE</scope>
</reference>
<feature type="compositionally biased region" description="Basic residues" evidence="1">
    <location>
        <begin position="313"/>
        <end position="322"/>
    </location>
</feature>
<dbReference type="EMBL" id="CAJPWZ010002883">
    <property type="protein sequence ID" value="CAG2246798.1"/>
    <property type="molecule type" value="Genomic_DNA"/>
</dbReference>
<comment type="caution">
    <text evidence="2">The sequence shown here is derived from an EMBL/GenBank/DDBJ whole genome shotgun (WGS) entry which is preliminary data.</text>
</comment>
<dbReference type="AlphaFoldDB" id="A0A8S3UM96"/>
<evidence type="ECO:0000313" key="2">
    <source>
        <dbReference type="EMBL" id="CAG2246798.1"/>
    </source>
</evidence>
<feature type="compositionally biased region" description="Basic residues" evidence="1">
    <location>
        <begin position="335"/>
        <end position="346"/>
    </location>
</feature>
<evidence type="ECO:0000256" key="1">
    <source>
        <dbReference type="SAM" id="MobiDB-lite"/>
    </source>
</evidence>
<gene>
    <name evidence="2" type="ORF">MEDL_58779</name>
</gene>
<name>A0A8S3UM96_MYTED</name>
<feature type="compositionally biased region" description="Basic and acidic residues" evidence="1">
    <location>
        <begin position="232"/>
        <end position="261"/>
    </location>
</feature>
<evidence type="ECO:0000313" key="3">
    <source>
        <dbReference type="Proteomes" id="UP000683360"/>
    </source>
</evidence>
<protein>
    <submittedName>
        <fullName evidence="2">Uncharacterized protein</fullName>
    </submittedName>
</protein>
<feature type="compositionally biased region" description="Basic and acidic residues" evidence="1">
    <location>
        <begin position="180"/>
        <end position="196"/>
    </location>
</feature>
<feature type="region of interest" description="Disordered" evidence="1">
    <location>
        <begin position="138"/>
        <end position="382"/>
    </location>
</feature>
<feature type="compositionally biased region" description="Basic residues" evidence="1">
    <location>
        <begin position="359"/>
        <end position="373"/>
    </location>
</feature>
<feature type="compositionally biased region" description="Basic and acidic residues" evidence="1">
    <location>
        <begin position="139"/>
        <end position="170"/>
    </location>
</feature>
<dbReference type="Proteomes" id="UP000683360">
    <property type="component" value="Unassembled WGS sequence"/>
</dbReference>
<proteinExistence type="predicted"/>
<feature type="compositionally biased region" description="Basic residues" evidence="1">
    <location>
        <begin position="289"/>
        <end position="301"/>
    </location>
</feature>
<feature type="compositionally biased region" description="Basic and acidic residues" evidence="1">
    <location>
        <begin position="204"/>
        <end position="220"/>
    </location>
</feature>
<organism evidence="2 3">
    <name type="scientific">Mytilus edulis</name>
    <name type="common">Blue mussel</name>
    <dbReference type="NCBI Taxonomy" id="6550"/>
    <lineage>
        <taxon>Eukaryota</taxon>
        <taxon>Metazoa</taxon>
        <taxon>Spiralia</taxon>
        <taxon>Lophotrochozoa</taxon>
        <taxon>Mollusca</taxon>
        <taxon>Bivalvia</taxon>
        <taxon>Autobranchia</taxon>
        <taxon>Pteriomorphia</taxon>
        <taxon>Mytilida</taxon>
        <taxon>Mytiloidea</taxon>
        <taxon>Mytilidae</taxon>
        <taxon>Mytilinae</taxon>
        <taxon>Mytilus</taxon>
    </lineage>
</organism>
<sequence length="382" mass="45451">MKRRRILEVRRLQIIGMQSSGLSYKAIVRQMTYHYTVVSRLLWIHIQTNNVMNFPKSGRPLVTSQRKYRALQRRVRRMPFATSPFLKRERLPHRQLEELEELVEISRTEVEEGHKTSHVYSLTATNVLDMLLSSSCRLPSEDTRQNHVEKQNTKPRRKTQDETTSEDTRRNHIGRHKTKPREETTSEDTKRNDIGRQKTKPRPKTQDETTSKNTKTQETRPRRKTQNETTSEDTRRNHVERHKTESCRKTQDETASKDTRRTTSKNTKTQKTKPRRKTQDETMKEDKRRNHAERHKTKPRLRTQDKTTSKNTKTQKTKPRRKTQNETASKDTRRNHVGRYKTKPRRKTQDGPTSEDKRRNRVQKHKLKKKVAGCHHGLVNSY</sequence>
<keyword evidence="3" id="KW-1185">Reference proteome</keyword>
<accession>A0A8S3UM96</accession>
<feature type="compositionally biased region" description="Basic and acidic residues" evidence="1">
    <location>
        <begin position="277"/>
        <end position="288"/>
    </location>
</feature>